<dbReference type="InterPro" id="IPR018247">
    <property type="entry name" value="EF_Hand_1_Ca_BS"/>
</dbReference>
<dbReference type="Proteomes" id="UP000507954">
    <property type="component" value="Unassembled WGS sequence"/>
</dbReference>
<organism evidence="2">
    <name type="scientific">Sinorhizobium medicae</name>
    <dbReference type="NCBI Taxonomy" id="110321"/>
    <lineage>
        <taxon>Bacteria</taxon>
        <taxon>Pseudomonadati</taxon>
        <taxon>Pseudomonadota</taxon>
        <taxon>Alphaproteobacteria</taxon>
        <taxon>Hyphomicrobiales</taxon>
        <taxon>Rhizobiaceae</taxon>
        <taxon>Sinorhizobium/Ensifer group</taxon>
        <taxon>Sinorhizobium</taxon>
    </lineage>
</organism>
<dbReference type="RefSeq" id="WP_145617723.1">
    <property type="nucleotide sequence ID" value="NZ_CABFNB010000166.1"/>
</dbReference>
<reference evidence="2" key="1">
    <citation type="submission" date="2019-06" db="EMBL/GenBank/DDBJ databases">
        <authorList>
            <person name="Le Quere A."/>
            <person name="Colella S."/>
        </authorList>
    </citation>
    <scope>NUCLEOTIDE SEQUENCE</scope>
    <source>
        <strain evidence="2">EmedicaeMD41</strain>
    </source>
</reference>
<dbReference type="EMBL" id="CABFNB010000166">
    <property type="protein sequence ID" value="VTZ66021.1"/>
    <property type="molecule type" value="Genomic_DNA"/>
</dbReference>
<evidence type="ECO:0000259" key="1">
    <source>
        <dbReference type="PROSITE" id="PS50222"/>
    </source>
</evidence>
<evidence type="ECO:0000313" key="2">
    <source>
        <dbReference type="EMBL" id="VTZ66021.1"/>
    </source>
</evidence>
<name>A0A508X8V4_9HYPH</name>
<proteinExistence type="predicted"/>
<accession>A0A508X8V4</accession>
<dbReference type="GO" id="GO:0005509">
    <property type="term" value="F:calcium ion binding"/>
    <property type="evidence" value="ECO:0007669"/>
    <property type="project" value="InterPro"/>
</dbReference>
<dbReference type="PROSITE" id="PS00018">
    <property type="entry name" value="EF_HAND_1"/>
    <property type="match status" value="2"/>
</dbReference>
<dbReference type="PROSITE" id="PS50222">
    <property type="entry name" value="EF_HAND_2"/>
    <property type="match status" value="1"/>
</dbReference>
<dbReference type="AlphaFoldDB" id="A0A508X8V4"/>
<dbReference type="InterPro" id="IPR002048">
    <property type="entry name" value="EF_hand_dom"/>
</dbReference>
<dbReference type="SUPFAM" id="SSF47473">
    <property type="entry name" value="EF-hand"/>
    <property type="match status" value="1"/>
</dbReference>
<sequence length="121" mass="12997">MTVVADASPLSQMLNKAFAKFDRDGNNKLTGDELNNFDQILRPGVALDDNGRPTVDMKQKLDHNGDGAVDLDEMNSTGILMPANMCDTDFSSLLGYLRAKADDPAALHAAAILGMNDNKEA</sequence>
<dbReference type="InterPro" id="IPR011992">
    <property type="entry name" value="EF-hand-dom_pair"/>
</dbReference>
<protein>
    <recommendedName>
        <fullName evidence="1">EF-hand domain-containing protein</fullName>
    </recommendedName>
</protein>
<dbReference type="Pfam" id="PF13499">
    <property type="entry name" value="EF-hand_7"/>
    <property type="match status" value="1"/>
</dbReference>
<dbReference type="Gene3D" id="1.10.238.10">
    <property type="entry name" value="EF-hand"/>
    <property type="match status" value="1"/>
</dbReference>
<feature type="domain" description="EF-hand" evidence="1">
    <location>
        <begin position="9"/>
        <end position="44"/>
    </location>
</feature>
<gene>
    <name evidence="2" type="ORF">EMEDMD4_940049</name>
</gene>